<gene>
    <name evidence="2" type="ORF">K489DRAFT_179466</name>
</gene>
<reference evidence="2" key="3">
    <citation type="submission" date="2025-08" db="UniProtKB">
        <authorList>
            <consortium name="RefSeq"/>
        </authorList>
    </citation>
    <scope>IDENTIFICATION</scope>
    <source>
        <strain evidence="2">CBS 342.82</strain>
    </source>
</reference>
<protein>
    <submittedName>
        <fullName evidence="2">Uncharacterized protein</fullName>
    </submittedName>
</protein>
<dbReference type="AlphaFoldDB" id="A0A6J3M8I5"/>
<proteinExistence type="predicted"/>
<reference evidence="2" key="1">
    <citation type="submission" date="2020-01" db="EMBL/GenBank/DDBJ databases">
        <authorList>
            <consortium name="DOE Joint Genome Institute"/>
            <person name="Haridas S."/>
            <person name="Albert R."/>
            <person name="Binder M."/>
            <person name="Bloem J."/>
            <person name="Labutti K."/>
            <person name="Salamov A."/>
            <person name="Andreopoulos B."/>
            <person name="Baker S.E."/>
            <person name="Barry K."/>
            <person name="Bills G."/>
            <person name="Bluhm B.H."/>
            <person name="Cannon C."/>
            <person name="Castanera R."/>
            <person name="Culley D.E."/>
            <person name="Daum C."/>
            <person name="Ezra D."/>
            <person name="Gonzalez J.B."/>
            <person name="Henrissat B."/>
            <person name="Kuo A."/>
            <person name="Liang C."/>
            <person name="Lipzen A."/>
            <person name="Lutzoni F."/>
            <person name="Magnuson J."/>
            <person name="Mondo S."/>
            <person name="Nolan M."/>
            <person name="Ohm R."/>
            <person name="Pangilinan J."/>
            <person name="Park H.-J."/>
            <person name="Ramirez L."/>
            <person name="Alfaro M."/>
            <person name="Sun H."/>
            <person name="Tritt A."/>
            <person name="Yoshinaga Y."/>
            <person name="Zwiers L.-H."/>
            <person name="Turgeon B.G."/>
            <person name="Goodwin S.B."/>
            <person name="Spatafora J.W."/>
            <person name="Crous P.W."/>
            <person name="Grigoriev I.V."/>
        </authorList>
    </citation>
    <scope>NUCLEOTIDE SEQUENCE</scope>
    <source>
        <strain evidence="2">CBS 342.82</strain>
    </source>
</reference>
<dbReference type="GeneID" id="54357246"/>
<name>A0A6J3M8I5_9PEZI</name>
<dbReference type="RefSeq" id="XP_033461341.1">
    <property type="nucleotide sequence ID" value="XM_033599447.1"/>
</dbReference>
<dbReference type="PROSITE" id="PS51257">
    <property type="entry name" value="PROKAR_LIPOPROTEIN"/>
    <property type="match status" value="1"/>
</dbReference>
<evidence type="ECO:0000313" key="1">
    <source>
        <dbReference type="Proteomes" id="UP000504637"/>
    </source>
</evidence>
<organism evidence="2">
    <name type="scientific">Dissoconium aciculare CBS 342.82</name>
    <dbReference type="NCBI Taxonomy" id="1314786"/>
    <lineage>
        <taxon>Eukaryota</taxon>
        <taxon>Fungi</taxon>
        <taxon>Dikarya</taxon>
        <taxon>Ascomycota</taxon>
        <taxon>Pezizomycotina</taxon>
        <taxon>Dothideomycetes</taxon>
        <taxon>Dothideomycetidae</taxon>
        <taxon>Mycosphaerellales</taxon>
        <taxon>Dissoconiaceae</taxon>
        <taxon>Dissoconium</taxon>
    </lineage>
</organism>
<accession>A0A6J3M8I5</accession>
<reference evidence="2" key="2">
    <citation type="submission" date="2020-04" db="EMBL/GenBank/DDBJ databases">
        <authorList>
            <consortium name="NCBI Genome Project"/>
        </authorList>
    </citation>
    <scope>NUCLEOTIDE SEQUENCE</scope>
    <source>
        <strain evidence="2">CBS 342.82</strain>
    </source>
</reference>
<dbReference type="Proteomes" id="UP000504637">
    <property type="component" value="Unplaced"/>
</dbReference>
<sequence length="144" mass="16437">MLARALDGFAPLTGQAPLTYACTRRGWRIPDYCVYQCPICIGTQHVWRIQSQRTDSGRILDPTQNSNEFQHSKVMAIACHCLGTSQCMKPSDFSVFGPEDRERRSPVLLLMSKLSGHVQHVTLDQHRPVEVRSRKNQKEEGRDR</sequence>
<keyword evidence="1" id="KW-1185">Reference proteome</keyword>
<evidence type="ECO:0000313" key="2">
    <source>
        <dbReference type="RefSeq" id="XP_033461341.1"/>
    </source>
</evidence>